<name>A0A1G7SXF0_9PSED</name>
<dbReference type="AlphaFoldDB" id="A0A1G7SXF0"/>
<accession>A0A1G7SXF0</accession>
<evidence type="ECO:0000313" key="1">
    <source>
        <dbReference type="EMBL" id="SDG27099.1"/>
    </source>
</evidence>
<dbReference type="RefSeq" id="WP_074749987.1">
    <property type="nucleotide sequence ID" value="NZ_FNCO01000001.1"/>
</dbReference>
<dbReference type="InterPro" id="IPR018581">
    <property type="entry name" value="T3SS_pilus_HrpA"/>
</dbReference>
<dbReference type="EMBL" id="FNCO01000001">
    <property type="protein sequence ID" value="SDG27099.1"/>
    <property type="molecule type" value="Genomic_DNA"/>
</dbReference>
<protein>
    <submittedName>
        <fullName evidence="1">HrpA pilus formation protein</fullName>
    </submittedName>
</protein>
<gene>
    <name evidence="1" type="ORF">SAMN05216605_101578</name>
</gene>
<sequence>MAVNLNPMSSLTNMLNSGVNAAGGLAQGANSLAANANMQSALFQGTGNSQSVAAQQQASQQADANQAKLIGLQEQETERKQTMDVLNAIASGKADSANKEISATAQNAKGISF</sequence>
<dbReference type="Pfam" id="PF09589">
    <property type="entry name" value="HrpA_pilin"/>
    <property type="match status" value="1"/>
</dbReference>
<dbReference type="OrthoDB" id="6903448at2"/>
<dbReference type="STRING" id="89065.SAMN05216605_101578"/>
<organism evidence="1 2">
    <name type="scientific">Pseudomonas abietaniphila</name>
    <dbReference type="NCBI Taxonomy" id="89065"/>
    <lineage>
        <taxon>Bacteria</taxon>
        <taxon>Pseudomonadati</taxon>
        <taxon>Pseudomonadota</taxon>
        <taxon>Gammaproteobacteria</taxon>
        <taxon>Pseudomonadales</taxon>
        <taxon>Pseudomonadaceae</taxon>
        <taxon>Pseudomonas</taxon>
    </lineage>
</organism>
<dbReference type="GO" id="GO:0005615">
    <property type="term" value="C:extracellular space"/>
    <property type="evidence" value="ECO:0007669"/>
    <property type="project" value="InterPro"/>
</dbReference>
<reference evidence="2" key="1">
    <citation type="submission" date="2016-10" db="EMBL/GenBank/DDBJ databases">
        <authorList>
            <person name="Varghese N."/>
            <person name="Submissions S."/>
        </authorList>
    </citation>
    <scope>NUCLEOTIDE SEQUENCE [LARGE SCALE GENOMIC DNA]</scope>
    <source>
        <strain evidence="2">ATCC 700689</strain>
    </source>
</reference>
<keyword evidence="2" id="KW-1185">Reference proteome</keyword>
<dbReference type="Proteomes" id="UP000182894">
    <property type="component" value="Unassembled WGS sequence"/>
</dbReference>
<evidence type="ECO:0000313" key="2">
    <source>
        <dbReference type="Proteomes" id="UP000182894"/>
    </source>
</evidence>
<proteinExistence type="predicted"/>